<accession>W0FJN3</accession>
<dbReference type="Gene3D" id="3.20.20.300">
    <property type="entry name" value="Glycoside hydrolase, family 3, N-terminal domain"/>
    <property type="match status" value="1"/>
</dbReference>
<dbReference type="Pfam" id="PF01915">
    <property type="entry name" value="Glyco_hydro_3_C"/>
    <property type="match status" value="1"/>
</dbReference>
<proteinExistence type="inferred from homology"/>
<dbReference type="InterPro" id="IPR036962">
    <property type="entry name" value="Glyco_hydro_3_N_sf"/>
</dbReference>
<reference evidence="4" key="1">
    <citation type="journal article" date="2013" name="PLoS ONE">
        <title>Metagenomic insights into the carbohydrate-active enzymes carried by the microorganisms adhering to solid digesta in the rumen of cows.</title>
        <authorList>
            <person name="Wang L."/>
            <person name="Hatem A."/>
            <person name="Catalyurek U.V."/>
            <person name="Morrison M."/>
            <person name="Yu Z."/>
        </authorList>
    </citation>
    <scope>NUCLEOTIDE SEQUENCE</scope>
</reference>
<dbReference type="PANTHER" id="PTHR42715">
    <property type="entry name" value="BETA-GLUCOSIDASE"/>
    <property type="match status" value="1"/>
</dbReference>
<dbReference type="PRINTS" id="PR00133">
    <property type="entry name" value="GLHYDRLASE3"/>
</dbReference>
<dbReference type="EMBL" id="KC246817">
    <property type="protein sequence ID" value="AHF25053.1"/>
    <property type="molecule type" value="Genomic_DNA"/>
</dbReference>
<name>W0FJN3_9BACT</name>
<dbReference type="InterPro" id="IPR026891">
    <property type="entry name" value="Fn3-like"/>
</dbReference>
<dbReference type="InterPro" id="IPR001764">
    <property type="entry name" value="Glyco_hydro_3_N"/>
</dbReference>
<dbReference type="InterPro" id="IPR002772">
    <property type="entry name" value="Glyco_hydro_3_C"/>
</dbReference>
<dbReference type="Gene3D" id="3.40.50.1700">
    <property type="entry name" value="Glycoside hydrolase family 3 C-terminal domain"/>
    <property type="match status" value="1"/>
</dbReference>
<dbReference type="SUPFAM" id="SSF52279">
    <property type="entry name" value="Beta-D-glucan exohydrolase, C-terminal domain"/>
    <property type="match status" value="1"/>
</dbReference>
<evidence type="ECO:0000313" key="4">
    <source>
        <dbReference type="EMBL" id="AHF25053.1"/>
    </source>
</evidence>
<protein>
    <submittedName>
        <fullName evidence="4">Beta-glucosidase</fullName>
    </submittedName>
</protein>
<feature type="domain" description="Fibronectin type III-like" evidence="3">
    <location>
        <begin position="334"/>
        <end position="405"/>
    </location>
</feature>
<keyword evidence="2" id="KW-0378">Hydrolase</keyword>
<dbReference type="PANTHER" id="PTHR42715:SF10">
    <property type="entry name" value="BETA-GLUCOSIDASE"/>
    <property type="match status" value="1"/>
</dbReference>
<evidence type="ECO:0000256" key="2">
    <source>
        <dbReference type="ARBA" id="ARBA00022801"/>
    </source>
</evidence>
<evidence type="ECO:0000259" key="3">
    <source>
        <dbReference type="SMART" id="SM01217"/>
    </source>
</evidence>
<dbReference type="InterPro" id="IPR036881">
    <property type="entry name" value="Glyco_hydro_3_C_sf"/>
</dbReference>
<dbReference type="InterPro" id="IPR050288">
    <property type="entry name" value="Cellulose_deg_GH3"/>
</dbReference>
<comment type="similarity">
    <text evidence="1">Belongs to the glycosyl hydrolase 3 family.</text>
</comment>
<dbReference type="Gene3D" id="2.60.40.10">
    <property type="entry name" value="Immunoglobulins"/>
    <property type="match status" value="1"/>
</dbReference>
<dbReference type="Pfam" id="PF14310">
    <property type="entry name" value="Fn3-like"/>
    <property type="match status" value="1"/>
</dbReference>
<dbReference type="InterPro" id="IPR013783">
    <property type="entry name" value="Ig-like_fold"/>
</dbReference>
<dbReference type="GO" id="GO:0004553">
    <property type="term" value="F:hydrolase activity, hydrolyzing O-glycosyl compounds"/>
    <property type="evidence" value="ECO:0007669"/>
    <property type="project" value="InterPro"/>
</dbReference>
<evidence type="ECO:0000256" key="1">
    <source>
        <dbReference type="ARBA" id="ARBA00005336"/>
    </source>
</evidence>
<dbReference type="Pfam" id="PF00933">
    <property type="entry name" value="Glyco_hydro_3"/>
    <property type="match status" value="1"/>
</dbReference>
<organism evidence="4">
    <name type="scientific">uncultured bacterium Contig4</name>
    <dbReference type="NCBI Taxonomy" id="1393569"/>
    <lineage>
        <taxon>Bacteria</taxon>
        <taxon>environmental samples</taxon>
    </lineage>
</organism>
<dbReference type="GO" id="GO:0005975">
    <property type="term" value="P:carbohydrate metabolic process"/>
    <property type="evidence" value="ECO:0007669"/>
    <property type="project" value="InterPro"/>
</dbReference>
<dbReference type="AlphaFoldDB" id="W0FJN3"/>
<sequence length="836" mass="91203">MKKWYPGQTDEQITERELRGREISRRAAAEGMVLLENNGILPLSAGSRLALFGLGARYTIKGGTGSGDVNSRNTVTVDAGLRNAGFDIVNTAWLDEFDRLYAKSKTAWEEAVYAAAGPERDSWKFYEAHVRLKPELPDLPLPAECLRDADAVVYVISRTSGEGADRRDEPGDYYLSDIEKEELATLCASSRPVIVVLNVGGIIDLSFMDELGIAALVLMSQAGSESGNALADVLSGKVCPSGRLTDSWAYRYEDYPSSAGFSYRNGNTIEEYYEDGIYVGYRYFDSFSVRPRYPFGYGLSYTSFEQAPASVSLRDASVSVEVSVRNTGSCAGRQAVLLYAACPAAEQRKEFRRLAAFGKTSLLAPGESETLALSFDLKALSSYRIPKAAWFLEKGCYALLLGGAPGEDLPVCRLTLKATVNVMQLTNICEQLDSLCEIEPSAEMFAEREQALASLSFPLPDLPADGAAALLEARRALPPEKPEPDAALLNRAKETAARMTDREKALLVVGARSGGSSDVIGAAGQLLPGAAGETVSFPHLGIPPTTLVDGPAGLRINQYYEISRETGRPYQPADRMELLENRFFGKLTHHEGAECRWQFATAIPVGTLLAQSFDTALVESVGEMISEEMKTFGATIWLAPGMNIHRNPLCGRNFEYFSEDPLVSGVMAAAITRGVQKSSSAGVSIKHFACNNQEDNRMHVTAVISERALREIYLKGFETAVRSAQPRTIMTSYNRINGVHSANNYDLCTTVARNEWGFAGYIMTDWTTTNRRNGSSAAKCISAGNDLIMPGTDRDVEEILEALHEETGLRLAPEKLDESVTRLIYAALSLTERTLL</sequence>
<dbReference type="InterPro" id="IPR017853">
    <property type="entry name" value="GH"/>
</dbReference>
<dbReference type="SUPFAM" id="SSF51445">
    <property type="entry name" value="(Trans)glycosidases"/>
    <property type="match status" value="1"/>
</dbReference>
<dbReference type="SMART" id="SM01217">
    <property type="entry name" value="Fn3_like"/>
    <property type="match status" value="1"/>
</dbReference>